<name>D9PKK3_9ZZZZ</name>
<dbReference type="Pfam" id="PF07690">
    <property type="entry name" value="MFS_1"/>
    <property type="match status" value="1"/>
</dbReference>
<dbReference type="SUPFAM" id="SSF103473">
    <property type="entry name" value="MFS general substrate transporter"/>
    <property type="match status" value="1"/>
</dbReference>
<reference evidence="3" key="2">
    <citation type="journal article" date="2011" name="Microb. Ecol.">
        <title>Taxonomic and Functional Metagenomic Profiling of the Microbial Community in the Anoxic Sediment of a Sub-saline Shallow Lake (Laguna de Carrizo, Central Spain).</title>
        <authorList>
            <person name="Ferrer M."/>
            <person name="Guazzaroni M.E."/>
            <person name="Richter M."/>
            <person name="Garcia-Salamanca A."/>
            <person name="Yarza P."/>
            <person name="Suarez-Suarez A."/>
            <person name="Solano J."/>
            <person name="Alcaide M."/>
            <person name="van Dillewijn P."/>
            <person name="Molina-Henares M.A."/>
            <person name="Lopez-Cortes N."/>
            <person name="Al-Ramahi Y."/>
            <person name="Guerrero C."/>
            <person name="Acosta A."/>
            <person name="de Eugenio L.I."/>
            <person name="Martinez V."/>
            <person name="Marques S."/>
            <person name="Rojo F."/>
            <person name="Santero E."/>
            <person name="Genilloud O."/>
            <person name="Perez-Perez J."/>
            <person name="Rossello-Mora R."/>
            <person name="Ramos J.L."/>
        </authorList>
    </citation>
    <scope>NUCLEOTIDE SEQUENCE</scope>
</reference>
<feature type="transmembrane region" description="Helical" evidence="2">
    <location>
        <begin position="127"/>
        <end position="151"/>
    </location>
</feature>
<evidence type="ECO:0000256" key="2">
    <source>
        <dbReference type="SAM" id="Phobius"/>
    </source>
</evidence>
<feature type="transmembrane region" description="Helical" evidence="2">
    <location>
        <begin position="37"/>
        <end position="62"/>
    </location>
</feature>
<dbReference type="PANTHER" id="PTHR23542:SF1">
    <property type="entry name" value="MAJOR FACILITATOR SUPERFAMILY (MFS) PROFILE DOMAIN-CONTAINING PROTEIN"/>
    <property type="match status" value="1"/>
</dbReference>
<sequence>MECRRRGGFPATVDALPVKTVRRFAAQYRDFFRLPDVATLMLVALVSRMPIGMVGLAMLMFLREGLGSYALAGTVSGTYFVAMAIGSPIQGRLIDRSGPKLTLAVTGIVHPLALVAILLASRHGAGFPAVLACAALAGFFAMPITVLTRTLWRHRFTDEEDRRRAFSIDSVLIEVNFTLGPAIVAGVLAAASAVAAFALAIVVTVAALLVFAASPALRYFRPGKHEDRHLLGPLTEPRLLLVYAATFGLTTSFGFLEVGYPGYATALALPALGGIFLSVNSFGSAVGGAIFGGLAVRAPIERQFATTTGLMIVPLLLHWFVDAPAAFAFAAFSPGPRSRPASPASPSSSPVSRPRAMPPRPSPGAPRSS</sequence>
<dbReference type="Gene3D" id="1.20.1250.20">
    <property type="entry name" value="MFS general substrate transporter like domains"/>
    <property type="match status" value="1"/>
</dbReference>
<feature type="transmembrane region" description="Helical" evidence="2">
    <location>
        <begin position="272"/>
        <end position="296"/>
    </location>
</feature>
<feature type="transmembrane region" description="Helical" evidence="2">
    <location>
        <begin position="68"/>
        <end position="89"/>
    </location>
</feature>
<feature type="transmembrane region" description="Helical" evidence="2">
    <location>
        <begin position="197"/>
        <end position="220"/>
    </location>
</feature>
<feature type="compositionally biased region" description="Low complexity" evidence="1">
    <location>
        <begin position="334"/>
        <end position="355"/>
    </location>
</feature>
<feature type="transmembrane region" description="Helical" evidence="2">
    <location>
        <begin position="101"/>
        <end position="121"/>
    </location>
</feature>
<dbReference type="CDD" id="cd06174">
    <property type="entry name" value="MFS"/>
    <property type="match status" value="1"/>
</dbReference>
<dbReference type="InterPro" id="IPR036259">
    <property type="entry name" value="MFS_trans_sf"/>
</dbReference>
<dbReference type="GO" id="GO:0022857">
    <property type="term" value="F:transmembrane transporter activity"/>
    <property type="evidence" value="ECO:0007669"/>
    <property type="project" value="InterPro"/>
</dbReference>
<evidence type="ECO:0000313" key="3">
    <source>
        <dbReference type="EMBL" id="EFK95911.1"/>
    </source>
</evidence>
<feature type="transmembrane region" description="Helical" evidence="2">
    <location>
        <begin position="240"/>
        <end position="260"/>
    </location>
</feature>
<dbReference type="InterPro" id="IPR011701">
    <property type="entry name" value="MFS"/>
</dbReference>
<dbReference type="AlphaFoldDB" id="D9PKK3"/>
<evidence type="ECO:0000256" key="1">
    <source>
        <dbReference type="SAM" id="MobiDB-lite"/>
    </source>
</evidence>
<accession>D9PKK3</accession>
<reference evidence="3" key="1">
    <citation type="submission" date="2010-07" db="EMBL/GenBank/DDBJ databases">
        <authorList>
            <consortium name="CONSOLIDER consortium CSD2007-00005"/>
            <person name="Guazzaroni M.-E."/>
            <person name="Richter M."/>
            <person name="Garcia-Salamanca A."/>
            <person name="Yarza P."/>
            <person name="Ferrer M."/>
        </authorList>
    </citation>
    <scope>NUCLEOTIDE SEQUENCE</scope>
</reference>
<gene>
    <name evidence="3" type="ORF">LDC_2072</name>
</gene>
<dbReference type="EMBL" id="ADZX01000621">
    <property type="protein sequence ID" value="EFK95911.1"/>
    <property type="molecule type" value="Genomic_DNA"/>
</dbReference>
<comment type="caution">
    <text evidence="3">The sequence shown here is derived from an EMBL/GenBank/DDBJ whole genome shotgun (WGS) entry which is preliminary data.</text>
</comment>
<keyword evidence="2" id="KW-0812">Transmembrane</keyword>
<keyword evidence="2" id="KW-0472">Membrane</keyword>
<protein>
    <submittedName>
        <fullName evidence="3">Permease of the major facilitator superfamily</fullName>
    </submittedName>
</protein>
<dbReference type="PANTHER" id="PTHR23542">
    <property type="match status" value="1"/>
</dbReference>
<feature type="transmembrane region" description="Helical" evidence="2">
    <location>
        <begin position="308"/>
        <end position="332"/>
    </location>
</feature>
<feature type="region of interest" description="Disordered" evidence="1">
    <location>
        <begin position="334"/>
        <end position="369"/>
    </location>
</feature>
<organism evidence="3">
    <name type="scientific">sediment metagenome</name>
    <dbReference type="NCBI Taxonomy" id="749907"/>
    <lineage>
        <taxon>unclassified sequences</taxon>
        <taxon>metagenomes</taxon>
        <taxon>ecological metagenomes</taxon>
    </lineage>
</organism>
<keyword evidence="2" id="KW-1133">Transmembrane helix</keyword>
<proteinExistence type="predicted"/>
<feature type="compositionally biased region" description="Pro residues" evidence="1">
    <location>
        <begin position="356"/>
        <end position="369"/>
    </location>
</feature>
<feature type="transmembrane region" description="Helical" evidence="2">
    <location>
        <begin position="171"/>
        <end position="191"/>
    </location>
</feature>